<organism evidence="3 4">
    <name type="scientific">Tegillarca granosa</name>
    <name type="common">Malaysian cockle</name>
    <name type="synonym">Anadara granosa</name>
    <dbReference type="NCBI Taxonomy" id="220873"/>
    <lineage>
        <taxon>Eukaryota</taxon>
        <taxon>Metazoa</taxon>
        <taxon>Spiralia</taxon>
        <taxon>Lophotrochozoa</taxon>
        <taxon>Mollusca</taxon>
        <taxon>Bivalvia</taxon>
        <taxon>Autobranchia</taxon>
        <taxon>Pteriomorphia</taxon>
        <taxon>Arcoida</taxon>
        <taxon>Arcoidea</taxon>
        <taxon>Arcidae</taxon>
        <taxon>Tegillarca</taxon>
    </lineage>
</organism>
<dbReference type="Pfam" id="PF13499">
    <property type="entry name" value="EF-hand_7"/>
    <property type="match status" value="1"/>
</dbReference>
<dbReference type="InterPro" id="IPR002048">
    <property type="entry name" value="EF_hand_dom"/>
</dbReference>
<evidence type="ECO:0000256" key="1">
    <source>
        <dbReference type="ARBA" id="ARBA00022837"/>
    </source>
</evidence>
<dbReference type="PROSITE" id="PS00018">
    <property type="entry name" value="EF_HAND_1"/>
    <property type="match status" value="1"/>
</dbReference>
<feature type="domain" description="EF-hand" evidence="2">
    <location>
        <begin position="127"/>
        <end position="162"/>
    </location>
</feature>
<keyword evidence="4" id="KW-1185">Reference proteome</keyword>
<dbReference type="CDD" id="cd00051">
    <property type="entry name" value="EFh"/>
    <property type="match status" value="1"/>
</dbReference>
<evidence type="ECO:0000313" key="3">
    <source>
        <dbReference type="EMBL" id="KAJ8303273.1"/>
    </source>
</evidence>
<dbReference type="InterPro" id="IPR018247">
    <property type="entry name" value="EF_Hand_1_Ca_BS"/>
</dbReference>
<evidence type="ECO:0000313" key="4">
    <source>
        <dbReference type="Proteomes" id="UP001217089"/>
    </source>
</evidence>
<dbReference type="Proteomes" id="UP001217089">
    <property type="component" value="Unassembled WGS sequence"/>
</dbReference>
<comment type="caution">
    <text evidence="3">The sequence shown here is derived from an EMBL/GenBank/DDBJ whole genome shotgun (WGS) entry which is preliminary data.</text>
</comment>
<evidence type="ECO:0000259" key="2">
    <source>
        <dbReference type="PROSITE" id="PS50222"/>
    </source>
</evidence>
<protein>
    <recommendedName>
        <fullName evidence="2">EF-hand domain-containing protein</fullName>
    </recommendedName>
</protein>
<sequence length="171" mass="20362">MIFLSQKMNLKILIVLIFALLVLTDALFFRRRRRRCPTCAKCPVCVTQQAQECVNVCHCVVSKKHKWSSMNNHWMICFPLHIALVTQPKRSIEEDLLPCQFEYFDSDKDLFINKAEFILKVEEHNIFDKSEIEIMYKILDKNEDGEISMEEFQFGKRTLYILEMMIKCREN</sequence>
<dbReference type="Gene3D" id="1.10.238.10">
    <property type="entry name" value="EF-hand"/>
    <property type="match status" value="1"/>
</dbReference>
<dbReference type="PROSITE" id="PS50222">
    <property type="entry name" value="EF_HAND_2"/>
    <property type="match status" value="1"/>
</dbReference>
<name>A0ABQ9ED84_TEGGR</name>
<proteinExistence type="predicted"/>
<dbReference type="SUPFAM" id="SSF47473">
    <property type="entry name" value="EF-hand"/>
    <property type="match status" value="1"/>
</dbReference>
<dbReference type="EMBL" id="JARBDR010000917">
    <property type="protein sequence ID" value="KAJ8303273.1"/>
    <property type="molecule type" value="Genomic_DNA"/>
</dbReference>
<reference evidence="3 4" key="1">
    <citation type="submission" date="2022-12" db="EMBL/GenBank/DDBJ databases">
        <title>Chromosome-level genome of Tegillarca granosa.</title>
        <authorList>
            <person name="Kim J."/>
        </authorList>
    </citation>
    <scope>NUCLEOTIDE SEQUENCE [LARGE SCALE GENOMIC DNA]</scope>
    <source>
        <strain evidence="3">Teg-2019</strain>
        <tissue evidence="3">Adductor muscle</tissue>
    </source>
</reference>
<gene>
    <name evidence="3" type="ORF">KUTeg_019669</name>
</gene>
<accession>A0ABQ9ED84</accession>
<dbReference type="InterPro" id="IPR011992">
    <property type="entry name" value="EF-hand-dom_pair"/>
</dbReference>
<keyword evidence="1" id="KW-0106">Calcium</keyword>